<accession>A0A0C3NHL7</accession>
<gene>
    <name evidence="2" type="ORF">M404DRAFT_761487</name>
</gene>
<evidence type="ECO:0000313" key="3">
    <source>
        <dbReference type="Proteomes" id="UP000054217"/>
    </source>
</evidence>
<organism evidence="2 3">
    <name type="scientific">Pisolithus tinctorius Marx 270</name>
    <dbReference type="NCBI Taxonomy" id="870435"/>
    <lineage>
        <taxon>Eukaryota</taxon>
        <taxon>Fungi</taxon>
        <taxon>Dikarya</taxon>
        <taxon>Basidiomycota</taxon>
        <taxon>Agaricomycotina</taxon>
        <taxon>Agaricomycetes</taxon>
        <taxon>Agaricomycetidae</taxon>
        <taxon>Boletales</taxon>
        <taxon>Sclerodermatineae</taxon>
        <taxon>Pisolithaceae</taxon>
        <taxon>Pisolithus</taxon>
    </lineage>
</organism>
<reference evidence="3" key="2">
    <citation type="submission" date="2015-01" db="EMBL/GenBank/DDBJ databases">
        <title>Evolutionary Origins and Diversification of the Mycorrhizal Mutualists.</title>
        <authorList>
            <consortium name="DOE Joint Genome Institute"/>
            <consortium name="Mycorrhizal Genomics Consortium"/>
            <person name="Kohler A."/>
            <person name="Kuo A."/>
            <person name="Nagy L.G."/>
            <person name="Floudas D."/>
            <person name="Copeland A."/>
            <person name="Barry K.W."/>
            <person name="Cichocki N."/>
            <person name="Veneault-Fourrey C."/>
            <person name="LaButti K."/>
            <person name="Lindquist E.A."/>
            <person name="Lipzen A."/>
            <person name="Lundell T."/>
            <person name="Morin E."/>
            <person name="Murat C."/>
            <person name="Riley R."/>
            <person name="Ohm R."/>
            <person name="Sun H."/>
            <person name="Tunlid A."/>
            <person name="Henrissat B."/>
            <person name="Grigoriev I.V."/>
            <person name="Hibbett D.S."/>
            <person name="Martin F."/>
        </authorList>
    </citation>
    <scope>NUCLEOTIDE SEQUENCE [LARGE SCALE GENOMIC DNA]</scope>
    <source>
        <strain evidence="3">Marx 270</strain>
    </source>
</reference>
<dbReference type="HOGENOM" id="CLU_2672086_0_0_1"/>
<evidence type="ECO:0000313" key="2">
    <source>
        <dbReference type="EMBL" id="KIO00520.1"/>
    </source>
</evidence>
<proteinExistence type="predicted"/>
<evidence type="ECO:0000256" key="1">
    <source>
        <dbReference type="SAM" id="MobiDB-lite"/>
    </source>
</evidence>
<sequence length="75" mass="8524">MSVRSWPALAGTDYKSPRTHKLACKSRHRLNPQNPQEDSISNLHTHSVLARHTVGCRTTAGYYKTYLKPMQLQST</sequence>
<keyword evidence="3" id="KW-1185">Reference proteome</keyword>
<dbReference type="EMBL" id="KN831995">
    <property type="protein sequence ID" value="KIO00520.1"/>
    <property type="molecule type" value="Genomic_DNA"/>
</dbReference>
<dbReference type="InParanoid" id="A0A0C3NHL7"/>
<reference evidence="2 3" key="1">
    <citation type="submission" date="2014-04" db="EMBL/GenBank/DDBJ databases">
        <authorList>
            <consortium name="DOE Joint Genome Institute"/>
            <person name="Kuo A."/>
            <person name="Kohler A."/>
            <person name="Costa M.D."/>
            <person name="Nagy L.G."/>
            <person name="Floudas D."/>
            <person name="Copeland A."/>
            <person name="Barry K.W."/>
            <person name="Cichocki N."/>
            <person name="Veneault-Fourrey C."/>
            <person name="LaButti K."/>
            <person name="Lindquist E.A."/>
            <person name="Lipzen A."/>
            <person name="Lundell T."/>
            <person name="Morin E."/>
            <person name="Murat C."/>
            <person name="Sun H."/>
            <person name="Tunlid A."/>
            <person name="Henrissat B."/>
            <person name="Grigoriev I.V."/>
            <person name="Hibbett D.S."/>
            <person name="Martin F."/>
            <person name="Nordberg H.P."/>
            <person name="Cantor M.N."/>
            <person name="Hua S.X."/>
        </authorList>
    </citation>
    <scope>NUCLEOTIDE SEQUENCE [LARGE SCALE GENOMIC DNA]</scope>
    <source>
        <strain evidence="2 3">Marx 270</strain>
    </source>
</reference>
<feature type="region of interest" description="Disordered" evidence="1">
    <location>
        <begin position="25"/>
        <end position="44"/>
    </location>
</feature>
<feature type="compositionally biased region" description="Polar residues" evidence="1">
    <location>
        <begin position="31"/>
        <end position="44"/>
    </location>
</feature>
<protein>
    <submittedName>
        <fullName evidence="2">Uncharacterized protein</fullName>
    </submittedName>
</protein>
<dbReference type="AlphaFoldDB" id="A0A0C3NHL7"/>
<dbReference type="Proteomes" id="UP000054217">
    <property type="component" value="Unassembled WGS sequence"/>
</dbReference>
<feature type="region of interest" description="Disordered" evidence="1">
    <location>
        <begin position="1"/>
        <end position="20"/>
    </location>
</feature>
<name>A0A0C3NHL7_PISTI</name>